<dbReference type="AlphaFoldDB" id="A0A9P5T744"/>
<name>A0A9P5T744_9AGAM</name>
<reference evidence="1" key="1">
    <citation type="submission" date="2019-10" db="EMBL/GenBank/DDBJ databases">
        <authorList>
            <consortium name="DOE Joint Genome Institute"/>
            <person name="Kuo A."/>
            <person name="Miyauchi S."/>
            <person name="Kiss E."/>
            <person name="Drula E."/>
            <person name="Kohler A."/>
            <person name="Sanchez-Garcia M."/>
            <person name="Andreopoulos B."/>
            <person name="Barry K.W."/>
            <person name="Bonito G."/>
            <person name="Buee M."/>
            <person name="Carver A."/>
            <person name="Chen C."/>
            <person name="Cichocki N."/>
            <person name="Clum A."/>
            <person name="Culley D."/>
            <person name="Crous P.W."/>
            <person name="Fauchery L."/>
            <person name="Girlanda M."/>
            <person name="Hayes R."/>
            <person name="Keri Z."/>
            <person name="LaButti K."/>
            <person name="Lipzen A."/>
            <person name="Lombard V."/>
            <person name="Magnuson J."/>
            <person name="Maillard F."/>
            <person name="Morin E."/>
            <person name="Murat C."/>
            <person name="Nolan M."/>
            <person name="Ohm R."/>
            <person name="Pangilinan J."/>
            <person name="Pereira M."/>
            <person name="Perotto S."/>
            <person name="Peter M."/>
            <person name="Riley R."/>
            <person name="Sitrit Y."/>
            <person name="Stielow B."/>
            <person name="Szollosi G."/>
            <person name="Zifcakova L."/>
            <person name="Stursova M."/>
            <person name="Spatafora J.W."/>
            <person name="Tedersoo L."/>
            <person name="Vaario L.-M."/>
            <person name="Yamada A."/>
            <person name="Yan M."/>
            <person name="Wang P."/>
            <person name="Xu J."/>
            <person name="Bruns T."/>
            <person name="Baldrian P."/>
            <person name="Vilgalys R."/>
            <person name="Henrissat B."/>
            <person name="Grigoriev I.V."/>
            <person name="Hibbett D."/>
            <person name="Nagy L.G."/>
            <person name="Martin F.M."/>
        </authorList>
    </citation>
    <scope>NUCLEOTIDE SEQUENCE</scope>
    <source>
        <strain evidence="1">Prilba</strain>
    </source>
</reference>
<protein>
    <submittedName>
        <fullName evidence="1">Uncharacterized protein</fullName>
    </submittedName>
</protein>
<sequence>MCVDLVKQDKGSPISPTTVKTLFSDQSFADDSTDTTSSSSPPHSVSKPEARFYYAGLPSSPVLVYRTSTTPWKQPTGPEAYRELKELKPVFNHEIVNVWGVLGPKVCDCLDLEKVTWSSVDVVRFAKVGEAPGPVVLWIGVMPQSLSIEDAHTAAIGCLQLLESFQVTDVEVEFRESVFTRSVGPKLLKSVSSRDATAGVRGPLTPALGLPIATRATSYAEGTGGLYISEGRDSEKVYVLTARHVVFPLNTGSNELYNRKRTSQPRCEVILPGPRAFQSVLRSTMVEIGEHTIMVNYYKQQLKDLQGSYDDDDEREAIQGDLKKEEAMIDALNQFHDEATKYWSEESLRIIGHVAYSPPITVGAGAERYTEDWALIELDRNSIDWDNFKGNAVDLGTEISVHNFTSQMDPNPSANTTFKYPSNRLLPLQGVIGEDELCRPQMLDADNEPCLPVIKNGCTTGVTTGRATGIMSFVREYFKNGTHQTSMEWAILPYDKSGAFSAPGDSGAVIFDGQGRIGGVLTGGTGRTETTDVTYGTPFYWLMQRIKERFPHAYLYQVTV</sequence>
<keyword evidence="2" id="KW-1185">Reference proteome</keyword>
<proteinExistence type="predicted"/>
<dbReference type="OrthoDB" id="5424209at2759"/>
<dbReference type="EMBL" id="WHVB01000013">
    <property type="protein sequence ID" value="KAF8477784.1"/>
    <property type="molecule type" value="Genomic_DNA"/>
</dbReference>
<reference evidence="1" key="2">
    <citation type="journal article" date="2020" name="Nat. Commun.">
        <title>Large-scale genome sequencing of mycorrhizal fungi provides insights into the early evolution of symbiotic traits.</title>
        <authorList>
            <person name="Miyauchi S."/>
            <person name="Kiss E."/>
            <person name="Kuo A."/>
            <person name="Drula E."/>
            <person name="Kohler A."/>
            <person name="Sanchez-Garcia M."/>
            <person name="Morin E."/>
            <person name="Andreopoulos B."/>
            <person name="Barry K.W."/>
            <person name="Bonito G."/>
            <person name="Buee M."/>
            <person name="Carver A."/>
            <person name="Chen C."/>
            <person name="Cichocki N."/>
            <person name="Clum A."/>
            <person name="Culley D."/>
            <person name="Crous P.W."/>
            <person name="Fauchery L."/>
            <person name="Girlanda M."/>
            <person name="Hayes R.D."/>
            <person name="Keri Z."/>
            <person name="LaButti K."/>
            <person name="Lipzen A."/>
            <person name="Lombard V."/>
            <person name="Magnuson J."/>
            <person name="Maillard F."/>
            <person name="Murat C."/>
            <person name="Nolan M."/>
            <person name="Ohm R.A."/>
            <person name="Pangilinan J."/>
            <person name="Pereira M.F."/>
            <person name="Perotto S."/>
            <person name="Peter M."/>
            <person name="Pfister S."/>
            <person name="Riley R."/>
            <person name="Sitrit Y."/>
            <person name="Stielow J.B."/>
            <person name="Szollosi G."/>
            <person name="Zifcakova L."/>
            <person name="Stursova M."/>
            <person name="Spatafora J.W."/>
            <person name="Tedersoo L."/>
            <person name="Vaario L.M."/>
            <person name="Yamada A."/>
            <person name="Yan M."/>
            <person name="Wang P."/>
            <person name="Xu J."/>
            <person name="Bruns T."/>
            <person name="Baldrian P."/>
            <person name="Vilgalys R."/>
            <person name="Dunand C."/>
            <person name="Henrissat B."/>
            <person name="Grigoriev I.V."/>
            <person name="Hibbett D."/>
            <person name="Nagy L.G."/>
            <person name="Martin F.M."/>
        </authorList>
    </citation>
    <scope>NUCLEOTIDE SEQUENCE</scope>
    <source>
        <strain evidence="1">Prilba</strain>
    </source>
</reference>
<dbReference type="InterPro" id="IPR009003">
    <property type="entry name" value="Peptidase_S1_PA"/>
</dbReference>
<gene>
    <name evidence="1" type="ORF">DFH94DRAFT_795001</name>
</gene>
<comment type="caution">
    <text evidence="1">The sequence shown here is derived from an EMBL/GenBank/DDBJ whole genome shotgun (WGS) entry which is preliminary data.</text>
</comment>
<dbReference type="SUPFAM" id="SSF50494">
    <property type="entry name" value="Trypsin-like serine proteases"/>
    <property type="match status" value="1"/>
</dbReference>
<evidence type="ECO:0000313" key="2">
    <source>
        <dbReference type="Proteomes" id="UP000759537"/>
    </source>
</evidence>
<accession>A0A9P5T744</accession>
<evidence type="ECO:0000313" key="1">
    <source>
        <dbReference type="EMBL" id="KAF8477784.1"/>
    </source>
</evidence>
<organism evidence="1 2">
    <name type="scientific">Russula ochroleuca</name>
    <dbReference type="NCBI Taxonomy" id="152965"/>
    <lineage>
        <taxon>Eukaryota</taxon>
        <taxon>Fungi</taxon>
        <taxon>Dikarya</taxon>
        <taxon>Basidiomycota</taxon>
        <taxon>Agaricomycotina</taxon>
        <taxon>Agaricomycetes</taxon>
        <taxon>Russulales</taxon>
        <taxon>Russulaceae</taxon>
        <taxon>Russula</taxon>
    </lineage>
</organism>
<dbReference type="Proteomes" id="UP000759537">
    <property type="component" value="Unassembled WGS sequence"/>
</dbReference>